<dbReference type="InterPro" id="IPR006311">
    <property type="entry name" value="TAT_signal"/>
</dbReference>
<keyword evidence="2" id="KW-0732">Signal</keyword>
<name>A0ABT5CBM0_9BACT</name>
<evidence type="ECO:0000313" key="4">
    <source>
        <dbReference type="Proteomes" id="UP001217485"/>
    </source>
</evidence>
<feature type="chain" id="PRO_5046901712" description="Secreted protein" evidence="2">
    <location>
        <begin position="50"/>
        <end position="308"/>
    </location>
</feature>
<protein>
    <recommendedName>
        <fullName evidence="5">Secreted protein</fullName>
    </recommendedName>
</protein>
<feature type="signal peptide" evidence="2">
    <location>
        <begin position="1"/>
        <end position="49"/>
    </location>
</feature>
<keyword evidence="4" id="KW-1185">Reference proteome</keyword>
<sequence>MQRRTLACPVSPRGSRRRARRSSAAALLGAALSTLSALLALSAPGSALADPGATSSADRAPRDEGARPPAAGTALFSAGVDLEIAGRTLSYSDLLSDNLRTYEVLGVPMPSLRGELYPFARSAVPVLRDLGVELSYARALGLDSEGAGGASVSTSWSRLHAGLRGRYRLAGQDGPVLFAGGGLRWTDFDIESTGDASRDAASVSYLALRVGVDGRLPVGPVALEAGGGVQAPLSMGALASHFRAPSAGGVDFRIAVAAPLAPGLEARAGASYARFFYDFDSEPEDAYIAGGALDQLFSVHLGVAYYGE</sequence>
<dbReference type="EMBL" id="JAQNDK010000004">
    <property type="protein sequence ID" value="MDC0682522.1"/>
    <property type="molecule type" value="Genomic_DNA"/>
</dbReference>
<evidence type="ECO:0000313" key="3">
    <source>
        <dbReference type="EMBL" id="MDC0682522.1"/>
    </source>
</evidence>
<dbReference type="RefSeq" id="WP_272100511.1">
    <property type="nucleotide sequence ID" value="NZ_JAQNDK010000004.1"/>
</dbReference>
<evidence type="ECO:0000256" key="2">
    <source>
        <dbReference type="SAM" id="SignalP"/>
    </source>
</evidence>
<accession>A0ABT5CBM0</accession>
<organism evidence="3 4">
    <name type="scientific">Sorangium atrum</name>
    <dbReference type="NCBI Taxonomy" id="2995308"/>
    <lineage>
        <taxon>Bacteria</taxon>
        <taxon>Pseudomonadati</taxon>
        <taxon>Myxococcota</taxon>
        <taxon>Polyangia</taxon>
        <taxon>Polyangiales</taxon>
        <taxon>Polyangiaceae</taxon>
        <taxon>Sorangium</taxon>
    </lineage>
</organism>
<reference evidence="3 4" key="1">
    <citation type="submission" date="2023-01" db="EMBL/GenBank/DDBJ databases">
        <title>Minimal conservation of predation-associated metabolite biosynthetic gene clusters underscores biosynthetic potential of Myxococcota including descriptions for ten novel species: Archangium lansinium sp. nov., Myxococcus landrumus sp. nov., Nannocystis bai.</title>
        <authorList>
            <person name="Ahearne A."/>
            <person name="Stevens C."/>
            <person name="Dowd S."/>
        </authorList>
    </citation>
    <scope>NUCLEOTIDE SEQUENCE [LARGE SCALE GENOMIC DNA]</scope>
    <source>
        <strain evidence="3 4">WIWO2</strain>
    </source>
</reference>
<proteinExistence type="predicted"/>
<evidence type="ECO:0008006" key="5">
    <source>
        <dbReference type="Google" id="ProtNLM"/>
    </source>
</evidence>
<evidence type="ECO:0000256" key="1">
    <source>
        <dbReference type="SAM" id="MobiDB-lite"/>
    </source>
</evidence>
<dbReference type="Proteomes" id="UP001217485">
    <property type="component" value="Unassembled WGS sequence"/>
</dbReference>
<dbReference type="PROSITE" id="PS51318">
    <property type="entry name" value="TAT"/>
    <property type="match status" value="1"/>
</dbReference>
<feature type="region of interest" description="Disordered" evidence="1">
    <location>
        <begin position="50"/>
        <end position="70"/>
    </location>
</feature>
<gene>
    <name evidence="3" type="ORF">POL72_32645</name>
</gene>
<comment type="caution">
    <text evidence="3">The sequence shown here is derived from an EMBL/GenBank/DDBJ whole genome shotgun (WGS) entry which is preliminary data.</text>
</comment>